<feature type="region of interest" description="Disordered" evidence="1">
    <location>
        <begin position="1"/>
        <end position="24"/>
    </location>
</feature>
<keyword evidence="3" id="KW-1185">Reference proteome</keyword>
<dbReference type="AlphaFoldDB" id="A0A9W7AB18"/>
<name>A0A9W7AB18_9STRA</name>
<protein>
    <submittedName>
        <fullName evidence="2">Uncharacterized protein</fullName>
    </submittedName>
</protein>
<gene>
    <name evidence="2" type="ORF">TrLO_g8918</name>
</gene>
<evidence type="ECO:0000313" key="2">
    <source>
        <dbReference type="EMBL" id="GMH66690.1"/>
    </source>
</evidence>
<evidence type="ECO:0000256" key="1">
    <source>
        <dbReference type="SAM" id="MobiDB-lite"/>
    </source>
</evidence>
<organism evidence="2 3">
    <name type="scientific">Triparma laevis f. longispina</name>
    <dbReference type="NCBI Taxonomy" id="1714387"/>
    <lineage>
        <taxon>Eukaryota</taxon>
        <taxon>Sar</taxon>
        <taxon>Stramenopiles</taxon>
        <taxon>Ochrophyta</taxon>
        <taxon>Bolidophyceae</taxon>
        <taxon>Parmales</taxon>
        <taxon>Triparmaceae</taxon>
        <taxon>Triparma</taxon>
    </lineage>
</organism>
<proteinExistence type="predicted"/>
<evidence type="ECO:0000313" key="3">
    <source>
        <dbReference type="Proteomes" id="UP001165122"/>
    </source>
</evidence>
<dbReference type="EMBL" id="BRXW01000563">
    <property type="protein sequence ID" value="GMH66690.1"/>
    <property type="molecule type" value="Genomic_DNA"/>
</dbReference>
<sequence length="323" mass="36401">MVRPPMGGIGVLSNLKTSNPNPTPKIPRDLDFGLLYSSYINPPPPKSPLFDSLPLRSSMRHLDTLRTHNVTPAEKEKYNITSDRVMVTSGGNVLNLCGAGVGGRFTTEEILMSRLLSAEIDRKFSSLDTSFKSLSNDFKKLKGSEISDKTDDELLNTYKSALSSFLSTFEKLNDLVSKKRKELASLPKIDFEVDPEAEMKLASPLPPYLTYLIEKYTIETSPKKPHPSMLIDSIARLSAWLTSVILRSVFTTDHEYSAYVMDLIGGSDDRTKGEEEVRTEKYWRNRVFMFLSKCRELKSFPKKEKDLMKSYDWDAIAKDGGST</sequence>
<reference evidence="3" key="1">
    <citation type="journal article" date="2023" name="Commun. Biol.">
        <title>Genome analysis of Parmales, the sister group of diatoms, reveals the evolutionary specialization of diatoms from phago-mixotrophs to photoautotrophs.</title>
        <authorList>
            <person name="Ban H."/>
            <person name="Sato S."/>
            <person name="Yoshikawa S."/>
            <person name="Yamada K."/>
            <person name="Nakamura Y."/>
            <person name="Ichinomiya M."/>
            <person name="Sato N."/>
            <person name="Blanc-Mathieu R."/>
            <person name="Endo H."/>
            <person name="Kuwata A."/>
            <person name="Ogata H."/>
        </authorList>
    </citation>
    <scope>NUCLEOTIDE SEQUENCE [LARGE SCALE GENOMIC DNA]</scope>
    <source>
        <strain evidence="3">NIES 3700</strain>
    </source>
</reference>
<dbReference type="Proteomes" id="UP001165122">
    <property type="component" value="Unassembled WGS sequence"/>
</dbReference>
<accession>A0A9W7AB18</accession>
<dbReference type="OrthoDB" id="155883at2759"/>
<comment type="caution">
    <text evidence="2">The sequence shown here is derived from an EMBL/GenBank/DDBJ whole genome shotgun (WGS) entry which is preliminary data.</text>
</comment>